<dbReference type="RefSeq" id="WP_347437540.1">
    <property type="nucleotide sequence ID" value="NZ_CP089291.1"/>
</dbReference>
<dbReference type="Proteomes" id="UP000830167">
    <property type="component" value="Chromosome"/>
</dbReference>
<dbReference type="Gene3D" id="1.10.260.40">
    <property type="entry name" value="lambda repressor-like DNA-binding domains"/>
    <property type="match status" value="1"/>
</dbReference>
<accession>A0ABY4CLH5</accession>
<protein>
    <submittedName>
        <fullName evidence="2">Helix-turn-helix domain-containing protein</fullName>
    </submittedName>
</protein>
<evidence type="ECO:0000259" key="1">
    <source>
        <dbReference type="PROSITE" id="PS50943"/>
    </source>
</evidence>
<dbReference type="Pfam" id="PF01381">
    <property type="entry name" value="HTH_3"/>
    <property type="match status" value="1"/>
</dbReference>
<dbReference type="InterPro" id="IPR001387">
    <property type="entry name" value="Cro/C1-type_HTH"/>
</dbReference>
<keyword evidence="3" id="KW-1185">Reference proteome</keyword>
<proteinExistence type="predicted"/>
<reference evidence="2" key="1">
    <citation type="submission" date="2021-12" db="EMBL/GenBank/DDBJ databases">
        <title>Alicyclobacillaceae gen. nov., sp. nov., isolated from chalcocite enrichment system.</title>
        <authorList>
            <person name="Jiang Z."/>
        </authorList>
    </citation>
    <scope>NUCLEOTIDE SEQUENCE</scope>
    <source>
        <strain evidence="2">MYW30-H2</strain>
    </source>
</reference>
<dbReference type="PROSITE" id="PS50943">
    <property type="entry name" value="HTH_CROC1"/>
    <property type="match status" value="1"/>
</dbReference>
<dbReference type="EMBL" id="CP089291">
    <property type="protein sequence ID" value="UOF90844.1"/>
    <property type="molecule type" value="Genomic_DNA"/>
</dbReference>
<organism evidence="2 3">
    <name type="scientific">Fodinisporobacter ferrooxydans</name>
    <dbReference type="NCBI Taxonomy" id="2901836"/>
    <lineage>
        <taxon>Bacteria</taxon>
        <taxon>Bacillati</taxon>
        <taxon>Bacillota</taxon>
        <taxon>Bacilli</taxon>
        <taxon>Bacillales</taxon>
        <taxon>Alicyclobacillaceae</taxon>
        <taxon>Fodinisporobacter</taxon>
    </lineage>
</organism>
<name>A0ABY4CLH5_9BACL</name>
<evidence type="ECO:0000313" key="2">
    <source>
        <dbReference type="EMBL" id="UOF90844.1"/>
    </source>
</evidence>
<sequence>MRPRLRQERNKRKWSQKYTAELLGMTERAYRHIEAGTRNPSYETVKKLRELFGVPDEVLLVPDCNTDSGNSSAMEQASSSA</sequence>
<feature type="domain" description="HTH cro/C1-type" evidence="1">
    <location>
        <begin position="5"/>
        <end position="59"/>
    </location>
</feature>
<gene>
    <name evidence="2" type="ORF">LSG31_00735</name>
</gene>
<evidence type="ECO:0000313" key="3">
    <source>
        <dbReference type="Proteomes" id="UP000830167"/>
    </source>
</evidence>
<dbReference type="CDD" id="cd00093">
    <property type="entry name" value="HTH_XRE"/>
    <property type="match status" value="1"/>
</dbReference>
<dbReference type="SUPFAM" id="SSF47413">
    <property type="entry name" value="lambda repressor-like DNA-binding domains"/>
    <property type="match status" value="1"/>
</dbReference>
<dbReference type="SMART" id="SM00530">
    <property type="entry name" value="HTH_XRE"/>
    <property type="match status" value="1"/>
</dbReference>
<dbReference type="InterPro" id="IPR010982">
    <property type="entry name" value="Lambda_DNA-bd_dom_sf"/>
</dbReference>